<comment type="caution">
    <text evidence="3">The sequence shown here is derived from an EMBL/GenBank/DDBJ whole genome shotgun (WGS) entry which is preliminary data.</text>
</comment>
<dbReference type="Pfam" id="PF04854">
    <property type="entry name" value="DUF624"/>
    <property type="match status" value="1"/>
</dbReference>
<evidence type="ECO:0000313" key="3">
    <source>
        <dbReference type="EMBL" id="HIZ08632.1"/>
    </source>
</evidence>
<feature type="transmembrane region" description="Helical" evidence="2">
    <location>
        <begin position="174"/>
        <end position="192"/>
    </location>
</feature>
<dbReference type="InterPro" id="IPR006938">
    <property type="entry name" value="DUF624"/>
</dbReference>
<feature type="transmembrane region" description="Helical" evidence="2">
    <location>
        <begin position="140"/>
        <end position="168"/>
    </location>
</feature>
<sequence>MERAEQTQSVGLGFYIKNIILISIFWVVCSIPVITIGASCSAMYRTVHRVLYQKKTETWKYFKEGFKEHFKHSTKCWIVILIPGFILWAISRYLLVLNAGTDSAMGMYGFMFFVMFLYVCVWGMYTFAYSVRFDDSAKVVLGNCLYLVIRHLFSSIIMGIIMGFFVVVTIRFRGIPLIVTPGLATFCIFRIMEKVFSHYMTLDEYKMVLGELTPEEVAERKRQMEAEKEMSAQGENEKL</sequence>
<evidence type="ECO:0000256" key="2">
    <source>
        <dbReference type="SAM" id="Phobius"/>
    </source>
</evidence>
<keyword evidence="2" id="KW-0812">Transmembrane</keyword>
<keyword evidence="2" id="KW-0472">Membrane</keyword>
<feature type="region of interest" description="Disordered" evidence="1">
    <location>
        <begin position="219"/>
        <end position="239"/>
    </location>
</feature>
<gene>
    <name evidence="3" type="ORF">IAA08_11950</name>
</gene>
<protein>
    <submittedName>
        <fullName evidence="3">DUF624 domain-containing protein</fullName>
    </submittedName>
</protein>
<feature type="transmembrane region" description="Helical" evidence="2">
    <location>
        <begin position="107"/>
        <end position="128"/>
    </location>
</feature>
<dbReference type="Proteomes" id="UP000824024">
    <property type="component" value="Unassembled WGS sequence"/>
</dbReference>
<name>A0A9D2D4R5_9FIRM</name>
<accession>A0A9D2D4R5</accession>
<feature type="transmembrane region" description="Helical" evidence="2">
    <location>
        <begin position="20"/>
        <end position="44"/>
    </location>
</feature>
<keyword evidence="2" id="KW-1133">Transmembrane helix</keyword>
<organism evidence="3 4">
    <name type="scientific">Candidatus Eubacterium avistercoris</name>
    <dbReference type="NCBI Taxonomy" id="2838567"/>
    <lineage>
        <taxon>Bacteria</taxon>
        <taxon>Bacillati</taxon>
        <taxon>Bacillota</taxon>
        <taxon>Clostridia</taxon>
        <taxon>Eubacteriales</taxon>
        <taxon>Eubacteriaceae</taxon>
        <taxon>Eubacterium</taxon>
    </lineage>
</organism>
<reference evidence="3" key="1">
    <citation type="journal article" date="2021" name="PeerJ">
        <title>Extensive microbial diversity within the chicken gut microbiome revealed by metagenomics and culture.</title>
        <authorList>
            <person name="Gilroy R."/>
            <person name="Ravi A."/>
            <person name="Getino M."/>
            <person name="Pursley I."/>
            <person name="Horton D.L."/>
            <person name="Alikhan N.F."/>
            <person name="Baker D."/>
            <person name="Gharbi K."/>
            <person name="Hall N."/>
            <person name="Watson M."/>
            <person name="Adriaenssens E.M."/>
            <person name="Foster-Nyarko E."/>
            <person name="Jarju S."/>
            <person name="Secka A."/>
            <person name="Antonio M."/>
            <person name="Oren A."/>
            <person name="Chaudhuri R.R."/>
            <person name="La Ragione R."/>
            <person name="Hildebrand F."/>
            <person name="Pallen M.J."/>
        </authorList>
    </citation>
    <scope>NUCLEOTIDE SEQUENCE</scope>
    <source>
        <strain evidence="3">CHK192-9172</strain>
    </source>
</reference>
<reference evidence="3" key="2">
    <citation type="submission" date="2021-04" db="EMBL/GenBank/DDBJ databases">
        <authorList>
            <person name="Gilroy R."/>
        </authorList>
    </citation>
    <scope>NUCLEOTIDE SEQUENCE</scope>
    <source>
        <strain evidence="3">CHK192-9172</strain>
    </source>
</reference>
<dbReference type="AlphaFoldDB" id="A0A9D2D4R5"/>
<evidence type="ECO:0000313" key="4">
    <source>
        <dbReference type="Proteomes" id="UP000824024"/>
    </source>
</evidence>
<dbReference type="EMBL" id="DXCH01000320">
    <property type="protein sequence ID" value="HIZ08632.1"/>
    <property type="molecule type" value="Genomic_DNA"/>
</dbReference>
<evidence type="ECO:0000256" key="1">
    <source>
        <dbReference type="SAM" id="MobiDB-lite"/>
    </source>
</evidence>
<feature type="transmembrane region" description="Helical" evidence="2">
    <location>
        <begin position="76"/>
        <end position="95"/>
    </location>
</feature>
<proteinExistence type="predicted"/>